<reference evidence="1" key="2">
    <citation type="journal article" date="2021" name="Genome Biol. Evol.">
        <title>Developing a high-quality reference genome for a parasitic bivalve with doubly uniparental inheritance (Bivalvia: Unionida).</title>
        <authorList>
            <person name="Smith C.H."/>
        </authorList>
    </citation>
    <scope>NUCLEOTIDE SEQUENCE</scope>
    <source>
        <strain evidence="1">CHS0354</strain>
        <tissue evidence="1">Mantle</tissue>
    </source>
</reference>
<dbReference type="CDD" id="cd19756">
    <property type="entry name" value="Bbox2"/>
    <property type="match status" value="1"/>
</dbReference>
<comment type="caution">
    <text evidence="1">The sequence shown here is derived from an EMBL/GenBank/DDBJ whole genome shotgun (WGS) entry which is preliminary data.</text>
</comment>
<gene>
    <name evidence="1" type="ORF">CHS0354_026574</name>
</gene>
<evidence type="ECO:0000313" key="2">
    <source>
        <dbReference type="Proteomes" id="UP001195483"/>
    </source>
</evidence>
<dbReference type="InterPro" id="IPR011042">
    <property type="entry name" value="6-blade_b-propeller_TolB-like"/>
</dbReference>
<proteinExistence type="predicted"/>
<dbReference type="SUPFAM" id="SSF57845">
    <property type="entry name" value="B-box zinc-binding domain"/>
    <property type="match status" value="1"/>
</dbReference>
<dbReference type="EMBL" id="JAEAOA010001582">
    <property type="protein sequence ID" value="KAK3611166.1"/>
    <property type="molecule type" value="Genomic_DNA"/>
</dbReference>
<reference evidence="1" key="1">
    <citation type="journal article" date="2021" name="Genome Biol. Evol.">
        <title>A High-Quality Reference Genome for a Parasitic Bivalve with Doubly Uniparental Inheritance (Bivalvia: Unionida).</title>
        <authorList>
            <person name="Smith C.H."/>
        </authorList>
    </citation>
    <scope>NUCLEOTIDE SEQUENCE</scope>
    <source>
        <strain evidence="1">CHS0354</strain>
    </source>
</reference>
<dbReference type="Proteomes" id="UP001195483">
    <property type="component" value="Unassembled WGS sequence"/>
</dbReference>
<reference evidence="1" key="3">
    <citation type="submission" date="2023-05" db="EMBL/GenBank/DDBJ databases">
        <authorList>
            <person name="Smith C.H."/>
        </authorList>
    </citation>
    <scope>NUCLEOTIDE SEQUENCE</scope>
    <source>
        <strain evidence="1">CHS0354</strain>
        <tissue evidence="1">Mantle</tissue>
    </source>
</reference>
<keyword evidence="2" id="KW-1185">Reference proteome</keyword>
<sequence>MAKYSTTFSMEELKRNPENLMEVAEYATCSNHHGEDIKYYCKDHQIPCCSTCIKTCKVTDIEKELPVLQCNRKPDEMITDMKKIEIHLMTFMEMNESCVDYPGVQTNMKNQIIERYEKFETAIVSVEFSTIIDSILSLSVSELVKVEPLSRSIILPLTGSRSRARNCKVDVVDIIDLKAPTVDVPCYIGVTFLPGDERMLVDHDNKHCILLSSSYQFITSHKLIGDHFNVCVLDDQEVAVSLIHQNIIQILSVVDDVIRPVRMMPTKYSCNGIATAGKGEVVENWYCGNTKSEWNLNNRRGKVKYSHHYDCLFSTYNTYNCVALNNRKQECVYVSADLMDLLLCFDMDGKSLFTYKAVNLTCPRGVDVDKYDIIYVIGQSSNNIHQLSPNGSVLQVITSAVPTCPYAICIHKSKDMFVVTNFEDKTNLYLSTGINYNR</sequence>
<dbReference type="AlphaFoldDB" id="A0AAE0TIS6"/>
<dbReference type="SUPFAM" id="SSF101898">
    <property type="entry name" value="NHL repeat"/>
    <property type="match status" value="1"/>
</dbReference>
<organism evidence="1 2">
    <name type="scientific">Potamilus streckersoni</name>
    <dbReference type="NCBI Taxonomy" id="2493646"/>
    <lineage>
        <taxon>Eukaryota</taxon>
        <taxon>Metazoa</taxon>
        <taxon>Spiralia</taxon>
        <taxon>Lophotrochozoa</taxon>
        <taxon>Mollusca</taxon>
        <taxon>Bivalvia</taxon>
        <taxon>Autobranchia</taxon>
        <taxon>Heteroconchia</taxon>
        <taxon>Palaeoheterodonta</taxon>
        <taxon>Unionida</taxon>
        <taxon>Unionoidea</taxon>
        <taxon>Unionidae</taxon>
        <taxon>Ambleminae</taxon>
        <taxon>Lampsilini</taxon>
        <taxon>Potamilus</taxon>
    </lineage>
</organism>
<accession>A0AAE0TIS6</accession>
<protein>
    <recommendedName>
        <fullName evidence="3">B box-type domain-containing protein</fullName>
    </recommendedName>
</protein>
<evidence type="ECO:0000313" key="1">
    <source>
        <dbReference type="EMBL" id="KAK3611166.1"/>
    </source>
</evidence>
<name>A0AAE0TIS6_9BIVA</name>
<evidence type="ECO:0008006" key="3">
    <source>
        <dbReference type="Google" id="ProtNLM"/>
    </source>
</evidence>
<dbReference type="Gene3D" id="2.120.10.30">
    <property type="entry name" value="TolB, C-terminal domain"/>
    <property type="match status" value="1"/>
</dbReference>